<protein>
    <submittedName>
        <fullName evidence="1">Uncharacterized protein</fullName>
    </submittedName>
</protein>
<dbReference type="STRING" id="1524460.IX84_31430"/>
<reference evidence="1 2" key="1">
    <citation type="journal article" date="2014" name="Int. J. Syst. Evol. Microbiol.">
        <title>Phaeodactylibacter xiamenensis gen. nov., sp. nov., a member of the family Saprospiraceae isolated from the marine alga Phaeodactylum tricornutum.</title>
        <authorList>
            <person name="Chen Z.Jr."/>
            <person name="Lei X."/>
            <person name="Lai Q."/>
            <person name="Li Y."/>
            <person name="Zhang B."/>
            <person name="Zhang J."/>
            <person name="Zhang H."/>
            <person name="Yang L."/>
            <person name="Zheng W."/>
            <person name="Tian Y."/>
            <person name="Yu Z."/>
            <person name="Xu H.Jr."/>
            <person name="Zheng T."/>
        </authorList>
    </citation>
    <scope>NUCLEOTIDE SEQUENCE [LARGE SCALE GENOMIC DNA]</scope>
    <source>
        <strain evidence="1 2">KD52</strain>
    </source>
</reference>
<keyword evidence="2" id="KW-1185">Reference proteome</keyword>
<comment type="caution">
    <text evidence="1">The sequence shown here is derived from an EMBL/GenBank/DDBJ whole genome shotgun (WGS) entry which is preliminary data.</text>
</comment>
<sequence length="90" mass="10467">MIFLNLKSTKNWKIINLVQDSGLNLQKIQPDLLNSISQIHQNQIQVLRISNLGSQIDSINSFLFKISRFLIPKFYSWTRFKFLISISKAA</sequence>
<proteinExistence type="predicted"/>
<accession>A0A098S149</accession>
<dbReference type="EMBL" id="JPOS01000112">
    <property type="protein sequence ID" value="KGE84837.1"/>
    <property type="molecule type" value="Genomic_DNA"/>
</dbReference>
<dbReference type="AlphaFoldDB" id="A0A098S149"/>
<evidence type="ECO:0000313" key="2">
    <source>
        <dbReference type="Proteomes" id="UP000029736"/>
    </source>
</evidence>
<dbReference type="Proteomes" id="UP000029736">
    <property type="component" value="Unassembled WGS sequence"/>
</dbReference>
<name>A0A098S149_9BACT</name>
<gene>
    <name evidence="1" type="ORF">IX84_31430</name>
</gene>
<evidence type="ECO:0000313" key="1">
    <source>
        <dbReference type="EMBL" id="KGE84837.1"/>
    </source>
</evidence>
<organism evidence="1 2">
    <name type="scientific">Phaeodactylibacter xiamenensis</name>
    <dbReference type="NCBI Taxonomy" id="1524460"/>
    <lineage>
        <taxon>Bacteria</taxon>
        <taxon>Pseudomonadati</taxon>
        <taxon>Bacteroidota</taxon>
        <taxon>Saprospiria</taxon>
        <taxon>Saprospirales</taxon>
        <taxon>Haliscomenobacteraceae</taxon>
        <taxon>Phaeodactylibacter</taxon>
    </lineage>
</organism>